<dbReference type="AlphaFoldDB" id="A0A5M9L2M3"/>
<reference evidence="1" key="1">
    <citation type="journal article" date="2018" name="BMC Genomics">
        <title>Comparative genomics of the wheat fungal pathogen Pyrenophora tritici-repentis reveals chromosomal variations and genome plasticity.</title>
        <authorList>
            <person name="Moolhuijzen P."/>
            <person name="See P.T."/>
            <person name="Hane J.K."/>
            <person name="Shi G."/>
            <person name="Liu Z."/>
            <person name="Oliver R.P."/>
            <person name="Moffat C.S."/>
        </authorList>
    </citation>
    <scope>NUCLEOTIDE SEQUENCE [LARGE SCALE GENOMIC DNA]</scope>
    <source>
        <strain evidence="1">M4</strain>
    </source>
</reference>
<dbReference type="Proteomes" id="UP000245464">
    <property type="component" value="Chromosome 9"/>
</dbReference>
<gene>
    <name evidence="1" type="ORF">PtrM4_151480</name>
</gene>
<evidence type="ECO:0000313" key="2">
    <source>
        <dbReference type="Proteomes" id="UP000245464"/>
    </source>
</evidence>
<dbReference type="RefSeq" id="XP_065960086.1">
    <property type="nucleotide sequence ID" value="XM_066110103.1"/>
</dbReference>
<sequence length="36" mass="3754">MKFFLAVLLLGASLVAASPVPCDNGQCCDTPECVQL</sequence>
<proteinExistence type="predicted"/>
<evidence type="ECO:0000313" key="1">
    <source>
        <dbReference type="EMBL" id="KAF7566828.1"/>
    </source>
</evidence>
<dbReference type="EMBL" id="NQIK02000009">
    <property type="protein sequence ID" value="KAF7566828.1"/>
    <property type="molecule type" value="Genomic_DNA"/>
</dbReference>
<dbReference type="GeneID" id="90958149"/>
<dbReference type="KEGG" id="ptrr:90958149"/>
<protein>
    <submittedName>
        <fullName evidence="1">Uncharacterized protein</fullName>
    </submittedName>
</protein>
<accession>A0A5M9L2M3</accession>
<name>A0A5M9L2M3_9PLEO</name>
<comment type="caution">
    <text evidence="1">The sequence shown here is derived from an EMBL/GenBank/DDBJ whole genome shotgun (WGS) entry which is preliminary data.</text>
</comment>
<organism evidence="1 2">
    <name type="scientific">Pyrenophora tritici-repentis</name>
    <dbReference type="NCBI Taxonomy" id="45151"/>
    <lineage>
        <taxon>Eukaryota</taxon>
        <taxon>Fungi</taxon>
        <taxon>Dikarya</taxon>
        <taxon>Ascomycota</taxon>
        <taxon>Pezizomycotina</taxon>
        <taxon>Dothideomycetes</taxon>
        <taxon>Pleosporomycetidae</taxon>
        <taxon>Pleosporales</taxon>
        <taxon>Pleosporineae</taxon>
        <taxon>Pleosporaceae</taxon>
        <taxon>Pyrenophora</taxon>
    </lineage>
</organism>